<reference evidence="2 3" key="1">
    <citation type="submission" date="2014-04" db="EMBL/GenBank/DDBJ databases">
        <authorList>
            <consortium name="DOE Joint Genome Institute"/>
            <person name="Kuo A."/>
            <person name="Tarkka M."/>
            <person name="Buscot F."/>
            <person name="Kohler A."/>
            <person name="Nagy L.G."/>
            <person name="Floudas D."/>
            <person name="Copeland A."/>
            <person name="Barry K.W."/>
            <person name="Cichocki N."/>
            <person name="Veneault-Fourrey C."/>
            <person name="LaButti K."/>
            <person name="Lindquist E.A."/>
            <person name="Lipzen A."/>
            <person name="Lundell T."/>
            <person name="Morin E."/>
            <person name="Murat C."/>
            <person name="Sun H."/>
            <person name="Tunlid A."/>
            <person name="Henrissat B."/>
            <person name="Grigoriev I.V."/>
            <person name="Hibbett D.S."/>
            <person name="Martin F."/>
            <person name="Nordberg H.P."/>
            <person name="Cantor M.N."/>
            <person name="Hua S.X."/>
        </authorList>
    </citation>
    <scope>NUCLEOTIDE SEQUENCE [LARGE SCALE GENOMIC DNA]</scope>
    <source>
        <strain evidence="2 3">F 1598</strain>
    </source>
</reference>
<sequence length="122" mass="13694">MPSHHASNYPSRPTSSGTMLKRTLSTLQNNPYGPQPHPSAILPHSFSAKMCYRQVQCALHSICGHQEPRAHSTVDCQNSRCRYSSLHPQNCGGCPQSCRQWLDNARNIVTQTVNSRCYHCSR</sequence>
<dbReference type="HOGENOM" id="CLU_2027594_0_0_1"/>
<proteinExistence type="predicted"/>
<evidence type="ECO:0000313" key="3">
    <source>
        <dbReference type="Proteomes" id="UP000054166"/>
    </source>
</evidence>
<evidence type="ECO:0000256" key="1">
    <source>
        <dbReference type="SAM" id="MobiDB-lite"/>
    </source>
</evidence>
<name>A0A0C3GLI1_PILCF</name>
<gene>
    <name evidence="2" type="ORF">PILCRDRAFT_810495</name>
</gene>
<dbReference type="Proteomes" id="UP000054166">
    <property type="component" value="Unassembled WGS sequence"/>
</dbReference>
<evidence type="ECO:0000313" key="2">
    <source>
        <dbReference type="EMBL" id="KIM92444.1"/>
    </source>
</evidence>
<dbReference type="AlphaFoldDB" id="A0A0C3GLI1"/>
<dbReference type="OrthoDB" id="2748942at2759"/>
<feature type="compositionally biased region" description="Polar residues" evidence="1">
    <location>
        <begin position="1"/>
        <end position="32"/>
    </location>
</feature>
<protein>
    <submittedName>
        <fullName evidence="2">Uncharacterized protein</fullName>
    </submittedName>
</protein>
<reference evidence="3" key="2">
    <citation type="submission" date="2015-01" db="EMBL/GenBank/DDBJ databases">
        <title>Evolutionary Origins and Diversification of the Mycorrhizal Mutualists.</title>
        <authorList>
            <consortium name="DOE Joint Genome Institute"/>
            <consortium name="Mycorrhizal Genomics Consortium"/>
            <person name="Kohler A."/>
            <person name="Kuo A."/>
            <person name="Nagy L.G."/>
            <person name="Floudas D."/>
            <person name="Copeland A."/>
            <person name="Barry K.W."/>
            <person name="Cichocki N."/>
            <person name="Veneault-Fourrey C."/>
            <person name="LaButti K."/>
            <person name="Lindquist E.A."/>
            <person name="Lipzen A."/>
            <person name="Lundell T."/>
            <person name="Morin E."/>
            <person name="Murat C."/>
            <person name="Riley R."/>
            <person name="Ohm R."/>
            <person name="Sun H."/>
            <person name="Tunlid A."/>
            <person name="Henrissat B."/>
            <person name="Grigoriev I.V."/>
            <person name="Hibbett D.S."/>
            <person name="Martin F."/>
        </authorList>
    </citation>
    <scope>NUCLEOTIDE SEQUENCE [LARGE SCALE GENOMIC DNA]</scope>
    <source>
        <strain evidence="3">F 1598</strain>
    </source>
</reference>
<accession>A0A0C3GLI1</accession>
<feature type="region of interest" description="Disordered" evidence="1">
    <location>
        <begin position="1"/>
        <end position="40"/>
    </location>
</feature>
<dbReference type="InParanoid" id="A0A0C3GLI1"/>
<keyword evidence="3" id="KW-1185">Reference proteome</keyword>
<organism evidence="2 3">
    <name type="scientific">Piloderma croceum (strain F 1598)</name>
    <dbReference type="NCBI Taxonomy" id="765440"/>
    <lineage>
        <taxon>Eukaryota</taxon>
        <taxon>Fungi</taxon>
        <taxon>Dikarya</taxon>
        <taxon>Basidiomycota</taxon>
        <taxon>Agaricomycotina</taxon>
        <taxon>Agaricomycetes</taxon>
        <taxon>Agaricomycetidae</taxon>
        <taxon>Atheliales</taxon>
        <taxon>Atheliaceae</taxon>
        <taxon>Piloderma</taxon>
    </lineage>
</organism>
<dbReference type="EMBL" id="KN832970">
    <property type="protein sequence ID" value="KIM92444.1"/>
    <property type="molecule type" value="Genomic_DNA"/>
</dbReference>